<dbReference type="EMBL" id="AMQN01012271">
    <property type="status" value="NOT_ANNOTATED_CDS"/>
    <property type="molecule type" value="Genomic_DNA"/>
</dbReference>
<dbReference type="EMBL" id="KB309412">
    <property type="protein sequence ID" value="ELT94464.1"/>
    <property type="molecule type" value="Genomic_DNA"/>
</dbReference>
<evidence type="ECO:0000313" key="4">
    <source>
        <dbReference type="Proteomes" id="UP000014760"/>
    </source>
</evidence>
<feature type="compositionally biased region" description="Basic residues" evidence="1">
    <location>
        <begin position="84"/>
        <end position="95"/>
    </location>
</feature>
<reference evidence="3" key="3">
    <citation type="submission" date="2015-06" db="UniProtKB">
        <authorList>
            <consortium name="EnsemblMetazoa"/>
        </authorList>
    </citation>
    <scope>IDENTIFICATION</scope>
</reference>
<protein>
    <submittedName>
        <fullName evidence="2 3">Uncharacterized protein</fullName>
    </submittedName>
</protein>
<dbReference type="Proteomes" id="UP000014760">
    <property type="component" value="Unassembled WGS sequence"/>
</dbReference>
<sequence length="233" mass="25574">MHVRATTANGGITSHSPSKLDLVHTLQKITISLTVNAEGSREDRKSKSTDDVNLQEPDSPLSGSPPISRRKKLWRSIKNSTRMLRSKSRERKRRSQTGSEDGIHPDDVDGTEPGLSPTTPTSPYEFETMGLYDQPNENGDSETEGRTNGTLERNSLGRATLGRNATIERMGSEEGDSGIAGDPSVRVRQLNYPRSISNYRRKHFCVVPVVSKEQLSGDADLAFDPGLKPSQGE</sequence>
<organism evidence="2">
    <name type="scientific">Capitella teleta</name>
    <name type="common">Polychaete worm</name>
    <dbReference type="NCBI Taxonomy" id="283909"/>
    <lineage>
        <taxon>Eukaryota</taxon>
        <taxon>Metazoa</taxon>
        <taxon>Spiralia</taxon>
        <taxon>Lophotrochozoa</taxon>
        <taxon>Annelida</taxon>
        <taxon>Polychaeta</taxon>
        <taxon>Sedentaria</taxon>
        <taxon>Scolecida</taxon>
        <taxon>Capitellidae</taxon>
        <taxon>Capitella</taxon>
    </lineage>
</organism>
<reference evidence="4" key="1">
    <citation type="submission" date="2012-12" db="EMBL/GenBank/DDBJ databases">
        <authorList>
            <person name="Hellsten U."/>
            <person name="Grimwood J."/>
            <person name="Chapman J.A."/>
            <person name="Shapiro H."/>
            <person name="Aerts A."/>
            <person name="Otillar R.P."/>
            <person name="Terry A.Y."/>
            <person name="Boore J.L."/>
            <person name="Simakov O."/>
            <person name="Marletaz F."/>
            <person name="Cho S.-J."/>
            <person name="Edsinger-Gonzales E."/>
            <person name="Havlak P."/>
            <person name="Kuo D.-H."/>
            <person name="Larsson T."/>
            <person name="Lv J."/>
            <person name="Arendt D."/>
            <person name="Savage R."/>
            <person name="Osoegawa K."/>
            <person name="de Jong P."/>
            <person name="Lindberg D.R."/>
            <person name="Seaver E.C."/>
            <person name="Weisblat D.A."/>
            <person name="Putnam N.H."/>
            <person name="Grigoriev I.V."/>
            <person name="Rokhsar D.S."/>
        </authorList>
    </citation>
    <scope>NUCLEOTIDE SEQUENCE</scope>
    <source>
        <strain evidence="4">I ESC-2004</strain>
    </source>
</reference>
<proteinExistence type="predicted"/>
<dbReference type="EMBL" id="AMQN01012272">
    <property type="status" value="NOT_ANNOTATED_CDS"/>
    <property type="molecule type" value="Genomic_DNA"/>
</dbReference>
<evidence type="ECO:0000256" key="1">
    <source>
        <dbReference type="SAM" id="MobiDB-lite"/>
    </source>
</evidence>
<evidence type="ECO:0000313" key="3">
    <source>
        <dbReference type="EnsemblMetazoa" id="CapteP213481"/>
    </source>
</evidence>
<gene>
    <name evidence="2" type="ORF">CAPTEDRAFT_213481</name>
</gene>
<dbReference type="EnsemblMetazoa" id="CapteT213481">
    <property type="protein sequence ID" value="CapteP213481"/>
    <property type="gene ID" value="CapteG213481"/>
</dbReference>
<feature type="compositionally biased region" description="Basic and acidic residues" evidence="1">
    <location>
        <begin position="39"/>
        <end position="50"/>
    </location>
</feature>
<dbReference type="AlphaFoldDB" id="R7TLB3"/>
<keyword evidence="4" id="KW-1185">Reference proteome</keyword>
<reference evidence="2 4" key="2">
    <citation type="journal article" date="2013" name="Nature">
        <title>Insights into bilaterian evolution from three spiralian genomes.</title>
        <authorList>
            <person name="Simakov O."/>
            <person name="Marletaz F."/>
            <person name="Cho S.J."/>
            <person name="Edsinger-Gonzales E."/>
            <person name="Havlak P."/>
            <person name="Hellsten U."/>
            <person name="Kuo D.H."/>
            <person name="Larsson T."/>
            <person name="Lv J."/>
            <person name="Arendt D."/>
            <person name="Savage R."/>
            <person name="Osoegawa K."/>
            <person name="de Jong P."/>
            <person name="Grimwood J."/>
            <person name="Chapman J.A."/>
            <person name="Shapiro H."/>
            <person name="Aerts A."/>
            <person name="Otillar R.P."/>
            <person name="Terry A.Y."/>
            <person name="Boore J.L."/>
            <person name="Grigoriev I.V."/>
            <person name="Lindberg D.R."/>
            <person name="Seaver E.C."/>
            <person name="Weisblat D.A."/>
            <person name="Putnam N.H."/>
            <person name="Rokhsar D.S."/>
        </authorList>
    </citation>
    <scope>NUCLEOTIDE SEQUENCE</scope>
    <source>
        <strain evidence="2 4">I ESC-2004</strain>
    </source>
</reference>
<name>R7TLB3_CAPTE</name>
<dbReference type="HOGENOM" id="CLU_1190839_0_0_1"/>
<feature type="region of interest" description="Disordered" evidence="1">
    <location>
        <begin position="36"/>
        <end position="182"/>
    </location>
</feature>
<accession>R7TLB3</accession>
<evidence type="ECO:0000313" key="2">
    <source>
        <dbReference type="EMBL" id="ELT94464.1"/>
    </source>
</evidence>